<protein>
    <submittedName>
        <fullName evidence="3">Phage antirepressor N-terminal domain-containing protein</fullName>
    </submittedName>
</protein>
<evidence type="ECO:0000313" key="4">
    <source>
        <dbReference type="Proteomes" id="UP001283691"/>
    </source>
</evidence>
<dbReference type="PRINTS" id="PR01994">
    <property type="entry name" value="ANTIREPRESSR"/>
</dbReference>
<reference evidence="3" key="1">
    <citation type="journal article" date="2023" name="Front. Microbiol.">
        <title>Genomic diversity and taxonomic marker for Arcobacter species.</title>
        <authorList>
            <person name="Zhou G."/>
            <person name="Gu Y."/>
            <person name="Wang H."/>
            <person name="Chen X."/>
            <person name="Zhang X."/>
            <person name="Shao Z."/>
            <person name="Yan X."/>
            <person name="Zhang J."/>
            <person name="Zhang M."/>
        </authorList>
    </citation>
    <scope>NUCLEOTIDE SEQUENCE</scope>
    <source>
        <strain evidence="3">BJSY19SF1-2</strain>
    </source>
</reference>
<dbReference type="AlphaFoldDB" id="A0AAW9DAI6"/>
<dbReference type="Proteomes" id="UP001283691">
    <property type="component" value="Unassembled WGS sequence"/>
</dbReference>
<evidence type="ECO:0000256" key="1">
    <source>
        <dbReference type="SAM" id="Coils"/>
    </source>
</evidence>
<dbReference type="EMBL" id="JAUQUR010000002">
    <property type="protein sequence ID" value="MDX4069157.1"/>
    <property type="molecule type" value="Genomic_DNA"/>
</dbReference>
<organism evidence="3 4">
    <name type="scientific">Aliarcobacter skirrowii</name>
    <dbReference type="NCBI Taxonomy" id="28200"/>
    <lineage>
        <taxon>Bacteria</taxon>
        <taxon>Pseudomonadati</taxon>
        <taxon>Campylobacterota</taxon>
        <taxon>Epsilonproteobacteria</taxon>
        <taxon>Campylobacterales</taxon>
        <taxon>Arcobacteraceae</taxon>
        <taxon>Aliarcobacter</taxon>
    </lineage>
</organism>
<feature type="coiled-coil region" evidence="1">
    <location>
        <begin position="115"/>
        <end position="149"/>
    </location>
</feature>
<reference evidence="3" key="2">
    <citation type="submission" date="2023-07" db="EMBL/GenBank/DDBJ databases">
        <authorList>
            <person name="Zhang M."/>
            <person name="Zhou G."/>
        </authorList>
    </citation>
    <scope>NUCLEOTIDE SEQUENCE</scope>
    <source>
        <strain evidence="3">BJSY19SF1-2</strain>
    </source>
</reference>
<gene>
    <name evidence="3" type="ORF">Q6A80_05390</name>
</gene>
<sequence>MELIKVDFNSDSIEVIEENQSIVVKDICEHIGLNAKGQIKKLQSDESYESKLIKVQTKGGLQEVFTIPLSKLNGWLFSINPNKVKPEVKQKLIEYKKECFNVLNNYFNNGIAVNHRASQTDIQKILSELEKQKQEIQNLRKQLKVQEEVNPFRGYYTRDWVFRVRENEYAYTRKDWMLLLNECERTLANERQNRSYTRQLSYKGGAI</sequence>
<comment type="caution">
    <text evidence="3">The sequence shown here is derived from an EMBL/GenBank/DDBJ whole genome shotgun (WGS) entry which is preliminary data.</text>
</comment>
<dbReference type="InterPro" id="IPR018875">
    <property type="entry name" value="Antirepressor_Ant_N"/>
</dbReference>
<keyword evidence="1" id="KW-0175">Coiled coil</keyword>
<dbReference type="RefSeq" id="WP_319047915.1">
    <property type="nucleotide sequence ID" value="NZ_JAUQUR010000002.1"/>
</dbReference>
<feature type="domain" description="Antirepressor protein ant N-terminal" evidence="2">
    <location>
        <begin position="5"/>
        <end position="112"/>
    </location>
</feature>
<accession>A0AAW9DAI6</accession>
<name>A0AAW9DAI6_9BACT</name>
<dbReference type="Pfam" id="PF10547">
    <property type="entry name" value="P22_AR_N"/>
    <property type="match status" value="1"/>
</dbReference>
<proteinExistence type="predicted"/>
<evidence type="ECO:0000313" key="3">
    <source>
        <dbReference type="EMBL" id="MDX4069157.1"/>
    </source>
</evidence>
<evidence type="ECO:0000259" key="2">
    <source>
        <dbReference type="Pfam" id="PF10547"/>
    </source>
</evidence>